<keyword evidence="5" id="KW-0862">Zinc</keyword>
<dbReference type="InterPro" id="IPR011055">
    <property type="entry name" value="Dup_hybrid_motif"/>
</dbReference>
<dbReference type="EMBL" id="FWZX01000043">
    <property type="protein sequence ID" value="SMF81172.1"/>
    <property type="molecule type" value="Genomic_DNA"/>
</dbReference>
<evidence type="ECO:0000256" key="1">
    <source>
        <dbReference type="ARBA" id="ARBA00001947"/>
    </source>
</evidence>
<dbReference type="Proteomes" id="UP000192917">
    <property type="component" value="Unassembled WGS sequence"/>
</dbReference>
<evidence type="ECO:0000313" key="8">
    <source>
        <dbReference type="EMBL" id="SMF81172.1"/>
    </source>
</evidence>
<evidence type="ECO:0000256" key="6">
    <source>
        <dbReference type="ARBA" id="ARBA00023049"/>
    </source>
</evidence>
<protein>
    <submittedName>
        <fullName evidence="8">Peptidase family M23</fullName>
    </submittedName>
</protein>
<keyword evidence="2" id="KW-0645">Protease</keyword>
<evidence type="ECO:0000259" key="7">
    <source>
        <dbReference type="Pfam" id="PF01551"/>
    </source>
</evidence>
<dbReference type="SUPFAM" id="SSF51261">
    <property type="entry name" value="Duplicated hybrid motif"/>
    <property type="match status" value="1"/>
</dbReference>
<reference evidence="8 9" key="1">
    <citation type="submission" date="2017-04" db="EMBL/GenBank/DDBJ databases">
        <authorList>
            <person name="Afonso C.L."/>
            <person name="Miller P.J."/>
            <person name="Scott M.A."/>
            <person name="Spackman E."/>
            <person name="Goraichik I."/>
            <person name="Dimitrov K.M."/>
            <person name="Suarez D.L."/>
            <person name="Swayne D.E."/>
        </authorList>
    </citation>
    <scope>NUCLEOTIDE SEQUENCE [LARGE SCALE GENOMIC DNA]</scope>
    <source>
        <strain evidence="8 9">USBA 355</strain>
    </source>
</reference>
<keyword evidence="3" id="KW-0479">Metal-binding</keyword>
<name>A0A1Y6CP46_9PROT</name>
<dbReference type="GO" id="GO:0004222">
    <property type="term" value="F:metalloendopeptidase activity"/>
    <property type="evidence" value="ECO:0007669"/>
    <property type="project" value="TreeGrafter"/>
</dbReference>
<comment type="cofactor">
    <cofactor evidence="1">
        <name>Zn(2+)</name>
        <dbReference type="ChEBI" id="CHEBI:29105"/>
    </cofactor>
</comment>
<feature type="domain" description="M23ase beta-sheet core" evidence="7">
    <location>
        <begin position="292"/>
        <end position="389"/>
    </location>
</feature>
<dbReference type="Pfam" id="PF01551">
    <property type="entry name" value="Peptidase_M23"/>
    <property type="match status" value="1"/>
</dbReference>
<evidence type="ECO:0000256" key="3">
    <source>
        <dbReference type="ARBA" id="ARBA00022723"/>
    </source>
</evidence>
<dbReference type="CDD" id="cd12797">
    <property type="entry name" value="M23_peptidase"/>
    <property type="match status" value="1"/>
</dbReference>
<evidence type="ECO:0000256" key="4">
    <source>
        <dbReference type="ARBA" id="ARBA00022801"/>
    </source>
</evidence>
<dbReference type="STRING" id="560819.SAMN05428998_1434"/>
<dbReference type="InterPro" id="IPR050570">
    <property type="entry name" value="Cell_wall_metabolism_enzyme"/>
</dbReference>
<evidence type="ECO:0000313" key="9">
    <source>
        <dbReference type="Proteomes" id="UP000192917"/>
    </source>
</evidence>
<evidence type="ECO:0000256" key="5">
    <source>
        <dbReference type="ARBA" id="ARBA00022833"/>
    </source>
</evidence>
<dbReference type="Gene3D" id="2.70.70.10">
    <property type="entry name" value="Glucose Permease (Domain IIA)"/>
    <property type="match status" value="1"/>
</dbReference>
<dbReference type="Gene3D" id="3.10.450.350">
    <property type="match status" value="2"/>
</dbReference>
<dbReference type="GO" id="GO:0046872">
    <property type="term" value="F:metal ion binding"/>
    <property type="evidence" value="ECO:0007669"/>
    <property type="project" value="UniProtKB-KW"/>
</dbReference>
<dbReference type="GO" id="GO:0006508">
    <property type="term" value="P:proteolysis"/>
    <property type="evidence" value="ECO:0007669"/>
    <property type="project" value="UniProtKB-KW"/>
</dbReference>
<proteinExistence type="predicted"/>
<evidence type="ECO:0000256" key="2">
    <source>
        <dbReference type="ARBA" id="ARBA00022670"/>
    </source>
</evidence>
<organism evidence="8 9">
    <name type="scientific">Tistlia consotensis USBA 355</name>
    <dbReference type="NCBI Taxonomy" id="560819"/>
    <lineage>
        <taxon>Bacteria</taxon>
        <taxon>Pseudomonadati</taxon>
        <taxon>Pseudomonadota</taxon>
        <taxon>Alphaproteobacteria</taxon>
        <taxon>Rhodospirillales</taxon>
        <taxon>Rhodovibrionaceae</taxon>
        <taxon>Tistlia</taxon>
    </lineage>
</organism>
<accession>A0A1Y6CP46</accession>
<dbReference type="InterPro" id="IPR016047">
    <property type="entry name" value="M23ase_b-sheet_dom"/>
</dbReference>
<dbReference type="PANTHER" id="PTHR21666:SF288">
    <property type="entry name" value="CELL DIVISION PROTEIN YTFB"/>
    <property type="match status" value="1"/>
</dbReference>
<keyword evidence="6" id="KW-0482">Metalloprotease</keyword>
<sequence>MKHPELQERRGWGRPASAALWLTFGLSLGLFALGSLSGRPFGQPAAAADPAAVAKAAAAQTRVLEVGRGDSLYRLLRRAGVEAHSRAAVIDALGDLFDPRSLRPGDRVRLVVEPGAKGAVVRSLHLELSAAEDLTIDLSGGTTAEAAASSNAVPSNDVQLSVHQVSGRVGRDFAATLRRASVPADLVREVSLAFRYDPDAPRKPSRESKYDLVYELTSVHGGRRSAELRYAELDDGHKRHRVYRYQVDRSLVALVHEDGKGVALLDLDRPLGDAPVTSPWGWRIHPVLGGRRFHKGVDFGAPKGTPIRAAAKGVIETIGWRGNYGEYIRLRHDGSLETAYAHLSGFAHGLHRGSRVERGQVIGYVGSTGLATGPHLYYEVLLDGKQVNPLAPPQAFPVRLQDADLNGFRAYIEEANAQ</sequence>
<keyword evidence="9" id="KW-1185">Reference proteome</keyword>
<keyword evidence="4" id="KW-0378">Hydrolase</keyword>
<gene>
    <name evidence="8" type="ORF">SAMN05428998_1434</name>
</gene>
<dbReference type="AlphaFoldDB" id="A0A1Y6CP46"/>
<dbReference type="PANTHER" id="PTHR21666">
    <property type="entry name" value="PEPTIDASE-RELATED"/>
    <property type="match status" value="1"/>
</dbReference>